<organism evidence="16">
    <name type="scientific">Dissoconium aciculare CBS 342.82</name>
    <dbReference type="NCBI Taxonomy" id="1314786"/>
    <lineage>
        <taxon>Eukaryota</taxon>
        <taxon>Fungi</taxon>
        <taxon>Dikarya</taxon>
        <taxon>Ascomycota</taxon>
        <taxon>Pezizomycotina</taxon>
        <taxon>Dothideomycetes</taxon>
        <taxon>Dothideomycetidae</taxon>
        <taxon>Mycosphaerellales</taxon>
        <taxon>Dissoconiaceae</taxon>
        <taxon>Dissoconium</taxon>
    </lineage>
</organism>
<dbReference type="InterPro" id="IPR008603">
    <property type="entry name" value="DCTN4"/>
</dbReference>
<evidence type="ECO:0000256" key="9">
    <source>
        <dbReference type="ARBA" id="ARBA00023054"/>
    </source>
</evidence>
<keyword evidence="15" id="KW-1185">Reference proteome</keyword>
<dbReference type="PANTHER" id="PTHR13034:SF2">
    <property type="entry name" value="DYNACTIN SUBUNIT 4"/>
    <property type="match status" value="1"/>
</dbReference>
<evidence type="ECO:0000256" key="4">
    <source>
        <dbReference type="ARBA" id="ARBA00022490"/>
    </source>
</evidence>
<evidence type="ECO:0000313" key="15">
    <source>
        <dbReference type="Proteomes" id="UP000504637"/>
    </source>
</evidence>
<keyword evidence="9" id="KW-0175">Coiled coil</keyword>
<dbReference type="GeneID" id="54361437"/>
<proteinExistence type="inferred from homology"/>
<comment type="similarity">
    <text evidence="11">Belongs to the dynactin subunit 4 family.</text>
</comment>
<gene>
    <name evidence="16" type="ORF">K489DRAFT_375204</name>
</gene>
<feature type="region of interest" description="Disordered" evidence="14">
    <location>
        <begin position="358"/>
        <end position="391"/>
    </location>
</feature>
<comment type="subcellular location">
    <subcellularLocation>
        <location evidence="1">Cytoplasm</location>
        <location evidence="1">Cytoskeleton</location>
        <location evidence="1">Microtubule organizing center</location>
        <location evidence="1">Centrosome</location>
    </subcellularLocation>
    <subcellularLocation>
        <location evidence="2">Cytoplasm</location>
        <location evidence="2">Cytoskeleton</location>
        <location evidence="2">Stress fiber</location>
    </subcellularLocation>
    <subcellularLocation>
        <location evidence="3">Cytoplasm</location>
        <location evidence="3">Myofibril</location>
    </subcellularLocation>
</comment>
<dbReference type="GO" id="GO:0005869">
    <property type="term" value="C:dynactin complex"/>
    <property type="evidence" value="ECO:0007669"/>
    <property type="project" value="InterPro"/>
</dbReference>
<keyword evidence="5" id="KW-1017">Isopeptide bond</keyword>
<comment type="subunit">
    <text evidence="13">Subunit of dynactin, a multiprotein complex part of a tripartite complex with dynein and a adapter, such as BICDL1, BICD2 or HOOK3. The dynactin complex is built around ACTR1A/ACTB filament and consists of an actin-related filament composed of a shoulder domain, a pointed end and a barbed end. Its length is defined by its flexible shoulder domain. The soulder is composed of 2 DCTN1 subunits, 4 DCTN2 and 2 DCTN3. The 4 DCNT2 (via N-terminus) bind the ACTR1A filament and act as molecular rulers to determine the length. The pointed end is important for binding dynein-dynactin cargo adapters. Consists of 4 subunits: ACTR10, DCNT4, DCTN5 and DCTN6. The barbed end is composed of a CAPZA1:CAPZB heterodimers, which binds ACTR1A/ACTB filament and dynactin and stabilizes dynactin. Interacts with ATP7B, but not ATP7A, in a copper-dependent manner. Interacts with ANK2; this interaction is required for localization at costameres. Interacts with N4BP2L1.</text>
</comment>
<protein>
    <recommendedName>
        <fullName evidence="12">Dynactin subunit 4</fullName>
    </recommendedName>
</protein>
<reference evidence="16" key="1">
    <citation type="submission" date="2020-01" db="EMBL/GenBank/DDBJ databases">
        <authorList>
            <consortium name="DOE Joint Genome Institute"/>
            <person name="Haridas S."/>
            <person name="Albert R."/>
            <person name="Binder M."/>
            <person name="Bloem J."/>
            <person name="Labutti K."/>
            <person name="Salamov A."/>
            <person name="Andreopoulos B."/>
            <person name="Baker S.E."/>
            <person name="Barry K."/>
            <person name="Bills G."/>
            <person name="Bluhm B.H."/>
            <person name="Cannon C."/>
            <person name="Castanera R."/>
            <person name="Culley D.E."/>
            <person name="Daum C."/>
            <person name="Ezra D."/>
            <person name="Gonzalez J.B."/>
            <person name="Henrissat B."/>
            <person name="Kuo A."/>
            <person name="Liang C."/>
            <person name="Lipzen A."/>
            <person name="Lutzoni F."/>
            <person name="Magnuson J."/>
            <person name="Mondo S."/>
            <person name="Nolan M."/>
            <person name="Ohm R."/>
            <person name="Pangilinan J."/>
            <person name="Park H.-J."/>
            <person name="Ramirez L."/>
            <person name="Alfaro M."/>
            <person name="Sun H."/>
            <person name="Tritt A."/>
            <person name="Yoshinaga Y."/>
            <person name="Zwiers L.-H."/>
            <person name="Turgeon B.G."/>
            <person name="Goodwin S.B."/>
            <person name="Spatafora J.W."/>
            <person name="Crous P.W."/>
            <person name="Grigoriev I.V."/>
        </authorList>
    </citation>
    <scope>NUCLEOTIDE SEQUENCE</scope>
    <source>
        <strain evidence="16">CBS 342.82</strain>
    </source>
</reference>
<feature type="region of interest" description="Disordered" evidence="14">
    <location>
        <begin position="445"/>
        <end position="464"/>
    </location>
</feature>
<evidence type="ECO:0000256" key="11">
    <source>
        <dbReference type="ARBA" id="ARBA00034776"/>
    </source>
</evidence>
<evidence type="ECO:0000256" key="7">
    <source>
        <dbReference type="ARBA" id="ARBA00022843"/>
    </source>
</evidence>
<keyword evidence="8" id="KW-0007">Acetylation</keyword>
<dbReference type="Pfam" id="PF05502">
    <property type="entry name" value="Dynactin_p62"/>
    <property type="match status" value="1"/>
</dbReference>
<evidence type="ECO:0000256" key="3">
    <source>
        <dbReference type="ARBA" id="ARBA00004657"/>
    </source>
</evidence>
<dbReference type="Proteomes" id="UP000504637">
    <property type="component" value="Unplaced"/>
</dbReference>
<dbReference type="OrthoDB" id="283815at2759"/>
<evidence type="ECO:0000256" key="6">
    <source>
        <dbReference type="ARBA" id="ARBA00022553"/>
    </source>
</evidence>
<reference evidence="16" key="3">
    <citation type="submission" date="2025-08" db="UniProtKB">
        <authorList>
            <consortium name="RefSeq"/>
        </authorList>
    </citation>
    <scope>IDENTIFICATION</scope>
    <source>
        <strain evidence="16">CBS 342.82</strain>
    </source>
</reference>
<dbReference type="GO" id="GO:0001725">
    <property type="term" value="C:stress fiber"/>
    <property type="evidence" value="ECO:0007669"/>
    <property type="project" value="UniProtKB-SubCell"/>
</dbReference>
<dbReference type="RefSeq" id="XP_033464154.1">
    <property type="nucleotide sequence ID" value="XM_033603637.1"/>
</dbReference>
<accession>A0A6J3MGX5</accession>
<reference evidence="16" key="2">
    <citation type="submission" date="2020-04" db="EMBL/GenBank/DDBJ databases">
        <authorList>
            <consortium name="NCBI Genome Project"/>
        </authorList>
    </citation>
    <scope>NUCLEOTIDE SEQUENCE</scope>
    <source>
        <strain evidence="16">CBS 342.82</strain>
    </source>
</reference>
<dbReference type="PANTHER" id="PTHR13034">
    <property type="entry name" value="DYNACTIN P62 SUBUNIT"/>
    <property type="match status" value="1"/>
</dbReference>
<keyword evidence="10" id="KW-0206">Cytoskeleton</keyword>
<evidence type="ECO:0000256" key="14">
    <source>
        <dbReference type="SAM" id="MobiDB-lite"/>
    </source>
</evidence>
<dbReference type="AlphaFoldDB" id="A0A6J3MGX5"/>
<keyword evidence="6" id="KW-0597">Phosphoprotein</keyword>
<sequence length="482" mass="53345">MLTASARCTRHCYDCPICTATLAVTAFGRQSETHLRPADSTASHESFILHCQHCDWSSLDIGVQFNKPTKITEQLNKLWKARHTPPEENSLESSPEAEPVKLDHDTAFKNLTTFYKEQLQEAGDQQNPYGNSPYNSPANLQRIMNLYGGLSYNALKKTREKPQPMREAKDRNEGLVTYTAAEGISDEAALQKLQKLGLNATATASQRLATPANFDAHFIDELWPVATPLRVRRGKRCRSCRQFLARPEPKVGSMRYKIRLIAVNFIQRLSVRPLQAAPPMHNSAFHVRAEPLPAIRLQPHQAKQYILTVRNPIFESVKITLGTPAVTPGRVASRVTILCPSFTVGPAGDMWDEALSASTTSASDGGRQAAMASLTGSAEADRQPEAGKVWERSRNSTSVILEVVPGSLQQRPSIVPKDGADAKEDPIREDDDLLEVPIYVRAEWEADAHEDEGLSSGGKRKERESKELGYWCVIGLGRIVEG</sequence>
<evidence type="ECO:0000256" key="8">
    <source>
        <dbReference type="ARBA" id="ARBA00022990"/>
    </source>
</evidence>
<evidence type="ECO:0000313" key="16">
    <source>
        <dbReference type="RefSeq" id="XP_033464154.1"/>
    </source>
</evidence>
<keyword evidence="7" id="KW-0832">Ubl conjugation</keyword>
<name>A0A6J3MGX5_9PEZI</name>
<evidence type="ECO:0000256" key="5">
    <source>
        <dbReference type="ARBA" id="ARBA00022499"/>
    </source>
</evidence>
<evidence type="ECO:0000256" key="2">
    <source>
        <dbReference type="ARBA" id="ARBA00004529"/>
    </source>
</evidence>
<evidence type="ECO:0000256" key="12">
    <source>
        <dbReference type="ARBA" id="ARBA00034864"/>
    </source>
</evidence>
<evidence type="ECO:0000256" key="13">
    <source>
        <dbReference type="ARBA" id="ARBA00093507"/>
    </source>
</evidence>
<evidence type="ECO:0000256" key="10">
    <source>
        <dbReference type="ARBA" id="ARBA00023212"/>
    </source>
</evidence>
<feature type="compositionally biased region" description="Basic and acidic residues" evidence="14">
    <location>
        <begin position="379"/>
        <end position="391"/>
    </location>
</feature>
<evidence type="ECO:0000256" key="1">
    <source>
        <dbReference type="ARBA" id="ARBA00004300"/>
    </source>
</evidence>
<keyword evidence="4" id="KW-0963">Cytoplasm</keyword>